<sequence length="288" mass="31339">MMPVTINIDLCKSDELCVRDCPLGVLKIVEKGQAPIVNPKKAGFCINCGHCVAICPTNAITLNAFADQNATPYPSEKIADPESIETFFKSRRSIRKFKKKPLSVDEIAELIHLAAYAPSGHNTQPVSWTVLDQPEKVQELAALVADCMNELAAQKHPIAKKLFLSGIARAFTHGHDMICRDAPALAVSWAPNEGITPDTDSIISTAHLELAAHSKGFGACWAGYVVMAAKFSEPVRTFLDVPEHHTLHGALLLGHPSIKYKNIPPRHKAAGEKSNAGFVFPARKNEHN</sequence>
<evidence type="ECO:0000313" key="8">
    <source>
        <dbReference type="Proteomes" id="UP000199053"/>
    </source>
</evidence>
<dbReference type="PANTHER" id="PTHR43673">
    <property type="entry name" value="NAD(P)H NITROREDUCTASE YDGI-RELATED"/>
    <property type="match status" value="1"/>
</dbReference>
<reference evidence="8" key="1">
    <citation type="submission" date="2016-10" db="EMBL/GenBank/DDBJ databases">
        <authorList>
            <person name="Varghese N."/>
            <person name="Submissions S."/>
        </authorList>
    </citation>
    <scope>NUCLEOTIDE SEQUENCE [LARGE SCALE GENOMIC DNA]</scope>
    <source>
        <strain evidence="8">DSM 16995</strain>
    </source>
</reference>
<keyword evidence="4" id="KW-0408">Iron</keyword>
<dbReference type="OrthoDB" id="368873at2"/>
<organism evidence="7 8">
    <name type="scientific">Maridesulfovibrio ferrireducens</name>
    <dbReference type="NCBI Taxonomy" id="246191"/>
    <lineage>
        <taxon>Bacteria</taxon>
        <taxon>Pseudomonadati</taxon>
        <taxon>Thermodesulfobacteriota</taxon>
        <taxon>Desulfovibrionia</taxon>
        <taxon>Desulfovibrionales</taxon>
        <taxon>Desulfovibrionaceae</taxon>
        <taxon>Maridesulfovibrio</taxon>
    </lineage>
</organism>
<keyword evidence="5" id="KW-0411">Iron-sulfur</keyword>
<dbReference type="Gene3D" id="3.30.70.20">
    <property type="match status" value="1"/>
</dbReference>
<evidence type="ECO:0000256" key="2">
    <source>
        <dbReference type="ARBA" id="ARBA00022723"/>
    </source>
</evidence>
<dbReference type="GO" id="GO:0051536">
    <property type="term" value="F:iron-sulfur cluster binding"/>
    <property type="evidence" value="ECO:0007669"/>
    <property type="project" value="UniProtKB-KW"/>
</dbReference>
<evidence type="ECO:0000256" key="4">
    <source>
        <dbReference type="ARBA" id="ARBA00023004"/>
    </source>
</evidence>
<dbReference type="Gene3D" id="3.40.109.10">
    <property type="entry name" value="NADH Oxidase"/>
    <property type="match status" value="1"/>
</dbReference>
<keyword evidence="8" id="KW-1185">Reference proteome</keyword>
<dbReference type="PANTHER" id="PTHR43673:SF10">
    <property type="entry name" value="NADH DEHYDROGENASE_NAD(P)H NITROREDUCTASE XCC3605-RELATED"/>
    <property type="match status" value="1"/>
</dbReference>
<comment type="similarity">
    <text evidence="1">Belongs to the nitroreductase family.</text>
</comment>
<dbReference type="CDD" id="cd02143">
    <property type="entry name" value="nitroreductase_FeS-like"/>
    <property type="match status" value="1"/>
</dbReference>
<protein>
    <submittedName>
        <fullName evidence="7">Nitroreductase</fullName>
    </submittedName>
</protein>
<dbReference type="PROSITE" id="PS00198">
    <property type="entry name" value="4FE4S_FER_1"/>
    <property type="match status" value="1"/>
</dbReference>
<dbReference type="AlphaFoldDB" id="A0A1G9J302"/>
<name>A0A1G9J302_9BACT</name>
<evidence type="ECO:0000256" key="3">
    <source>
        <dbReference type="ARBA" id="ARBA00023002"/>
    </source>
</evidence>
<gene>
    <name evidence="7" type="ORF">SAMN05660337_2616</name>
</gene>
<dbReference type="InterPro" id="IPR000415">
    <property type="entry name" value="Nitroreductase-like"/>
</dbReference>
<dbReference type="SUPFAM" id="SSF55469">
    <property type="entry name" value="FMN-dependent nitroreductase-like"/>
    <property type="match status" value="1"/>
</dbReference>
<dbReference type="PROSITE" id="PS51379">
    <property type="entry name" value="4FE4S_FER_2"/>
    <property type="match status" value="2"/>
</dbReference>
<dbReference type="InterPro" id="IPR017900">
    <property type="entry name" value="4Fe4S_Fe_S_CS"/>
</dbReference>
<dbReference type="InterPro" id="IPR017896">
    <property type="entry name" value="4Fe4S_Fe-S-bd"/>
</dbReference>
<dbReference type="GO" id="GO:0046872">
    <property type="term" value="F:metal ion binding"/>
    <property type="evidence" value="ECO:0007669"/>
    <property type="project" value="UniProtKB-KW"/>
</dbReference>
<dbReference type="Pfam" id="PF13187">
    <property type="entry name" value="Fer4_9"/>
    <property type="match status" value="1"/>
</dbReference>
<dbReference type="GO" id="GO:0016491">
    <property type="term" value="F:oxidoreductase activity"/>
    <property type="evidence" value="ECO:0007669"/>
    <property type="project" value="UniProtKB-KW"/>
</dbReference>
<dbReference type="InterPro" id="IPR029479">
    <property type="entry name" value="Nitroreductase"/>
</dbReference>
<evidence type="ECO:0000256" key="1">
    <source>
        <dbReference type="ARBA" id="ARBA00007118"/>
    </source>
</evidence>
<proteinExistence type="inferred from homology"/>
<dbReference type="SUPFAM" id="SSF54862">
    <property type="entry name" value="4Fe-4S ferredoxins"/>
    <property type="match status" value="1"/>
</dbReference>
<feature type="domain" description="4Fe-4S ferredoxin-type" evidence="6">
    <location>
        <begin position="2"/>
        <end position="31"/>
    </location>
</feature>
<accession>A0A1G9J302</accession>
<evidence type="ECO:0000313" key="7">
    <source>
        <dbReference type="EMBL" id="SDL31656.1"/>
    </source>
</evidence>
<dbReference type="RefSeq" id="WP_092161819.1">
    <property type="nucleotide sequence ID" value="NZ_FNGA01000004.1"/>
</dbReference>
<dbReference type="EMBL" id="FNGA01000004">
    <property type="protein sequence ID" value="SDL31656.1"/>
    <property type="molecule type" value="Genomic_DNA"/>
</dbReference>
<evidence type="ECO:0000256" key="5">
    <source>
        <dbReference type="ARBA" id="ARBA00023014"/>
    </source>
</evidence>
<keyword evidence="2" id="KW-0479">Metal-binding</keyword>
<dbReference type="Pfam" id="PF00881">
    <property type="entry name" value="Nitroreductase"/>
    <property type="match status" value="1"/>
</dbReference>
<dbReference type="Proteomes" id="UP000199053">
    <property type="component" value="Unassembled WGS sequence"/>
</dbReference>
<evidence type="ECO:0000259" key="6">
    <source>
        <dbReference type="PROSITE" id="PS51379"/>
    </source>
</evidence>
<feature type="domain" description="4Fe-4S ferredoxin-type" evidence="6">
    <location>
        <begin position="33"/>
        <end position="65"/>
    </location>
</feature>
<dbReference type="STRING" id="246191.SAMN05660337_2616"/>
<keyword evidence="3" id="KW-0560">Oxidoreductase</keyword>